<dbReference type="Gene3D" id="3.30.70.100">
    <property type="match status" value="1"/>
</dbReference>
<dbReference type="AlphaFoldDB" id="A0A1E7MVF8"/>
<dbReference type="RefSeq" id="WP_030291184.1">
    <property type="nucleotide sequence ID" value="NZ_JBEZYM010000124.1"/>
</dbReference>
<dbReference type="EMBL" id="JPRF03000097">
    <property type="protein sequence ID" value="OEV32417.1"/>
    <property type="molecule type" value="Genomic_DNA"/>
</dbReference>
<name>A0A1E7MVF8_KITAU</name>
<keyword evidence="3" id="KW-1185">Reference proteome</keyword>
<dbReference type="Pfam" id="PF07876">
    <property type="entry name" value="Dabb"/>
    <property type="match status" value="1"/>
</dbReference>
<organism evidence="2 3">
    <name type="scientific">Kitasatospora aureofaciens</name>
    <name type="common">Streptomyces aureofaciens</name>
    <dbReference type="NCBI Taxonomy" id="1894"/>
    <lineage>
        <taxon>Bacteria</taxon>
        <taxon>Bacillati</taxon>
        <taxon>Actinomycetota</taxon>
        <taxon>Actinomycetes</taxon>
        <taxon>Kitasatosporales</taxon>
        <taxon>Streptomycetaceae</taxon>
        <taxon>Kitasatospora</taxon>
    </lineage>
</organism>
<gene>
    <name evidence="2" type="ORF">HS99_0017150</name>
</gene>
<comment type="caution">
    <text evidence="2">The sequence shown here is derived from an EMBL/GenBank/DDBJ whole genome shotgun (WGS) entry which is preliminary data.</text>
</comment>
<proteinExistence type="predicted"/>
<accession>A0A1E7MVF8</accession>
<protein>
    <submittedName>
        <fullName evidence="2">Stress protein</fullName>
    </submittedName>
</protein>
<dbReference type="OrthoDB" id="5518399at2"/>
<dbReference type="PROSITE" id="PS51502">
    <property type="entry name" value="S_R_A_B_BARREL"/>
    <property type="match status" value="1"/>
</dbReference>
<evidence type="ECO:0000313" key="3">
    <source>
        <dbReference type="Proteomes" id="UP000037395"/>
    </source>
</evidence>
<dbReference type="SUPFAM" id="SSF54909">
    <property type="entry name" value="Dimeric alpha+beta barrel"/>
    <property type="match status" value="1"/>
</dbReference>
<reference evidence="2" key="1">
    <citation type="submission" date="2016-08" db="EMBL/GenBank/DDBJ databases">
        <title>Sequencing, Assembly and Comparative Genomics of S. aureofaciens ATCC 10762.</title>
        <authorList>
            <person name="Gradnigo J.S."/>
            <person name="Johnson N."/>
            <person name="Somerville G.A."/>
        </authorList>
    </citation>
    <scope>NUCLEOTIDE SEQUENCE [LARGE SCALE GENOMIC DNA]</scope>
    <source>
        <strain evidence="2">ATCC 10762</strain>
    </source>
</reference>
<dbReference type="Proteomes" id="UP000037395">
    <property type="component" value="Unassembled WGS sequence"/>
</dbReference>
<evidence type="ECO:0000313" key="2">
    <source>
        <dbReference type="EMBL" id="OEV32417.1"/>
    </source>
</evidence>
<feature type="domain" description="Stress-response A/B barrel" evidence="1">
    <location>
        <begin position="2"/>
        <end position="101"/>
    </location>
</feature>
<dbReference type="InterPro" id="IPR011008">
    <property type="entry name" value="Dimeric_a/b-barrel"/>
</dbReference>
<dbReference type="InterPro" id="IPR013097">
    <property type="entry name" value="Dabb"/>
</dbReference>
<sequence>MIVHVLRFAFKEGATGAVREHVLVVMRRTASAVSVASATVGRGLGEEDGGVHAYCVGIADLDALRRYRHDPLHVAGDPQIAPRLAEIAIGPDLFDDVAADLAARILALHEDKAALHPHGAAGLAALLTA</sequence>
<evidence type="ECO:0000259" key="1">
    <source>
        <dbReference type="PROSITE" id="PS51502"/>
    </source>
</evidence>